<dbReference type="InterPro" id="IPR004211">
    <property type="entry name" value="Endonuclease_7"/>
</dbReference>
<sequence length="159" mass="17664">MVPLPEPWLKLNRAARDDKGNKQCTRCKRWLPESAFGSSKSAPDELKGHCRQCEADRLLLNKYGLTVEQYEALLAMQGGVCAICQKPPLEGVRLCVDHDHGCCDETYTCGQCVRGLLHADCNAALGYFNDSVDFLRAAIEYLTRGTIDLRDIDTQGEIA</sequence>
<reference evidence="1 2" key="1">
    <citation type="submission" date="2020-04" db="EMBL/GenBank/DDBJ databases">
        <title>Arthrobacter sp. nov.</title>
        <authorList>
            <person name="Liu S."/>
        </authorList>
    </citation>
    <scope>NUCLEOTIDE SEQUENCE [LARGE SCALE GENOMIC DNA]</scope>
    <source>
        <strain evidence="1 2">E918</strain>
    </source>
</reference>
<protein>
    <recommendedName>
        <fullName evidence="3">Recombination endonuclease VII</fullName>
    </recommendedName>
</protein>
<organism evidence="1 2">
    <name type="scientific">Arthrobacter mobilis</name>
    <dbReference type="NCBI Taxonomy" id="2724944"/>
    <lineage>
        <taxon>Bacteria</taxon>
        <taxon>Bacillati</taxon>
        <taxon>Actinomycetota</taxon>
        <taxon>Actinomycetes</taxon>
        <taxon>Micrococcales</taxon>
        <taxon>Micrococcaceae</taxon>
        <taxon>Arthrobacter</taxon>
    </lineage>
</organism>
<gene>
    <name evidence="1" type="ORF">HGG74_17430</name>
</gene>
<name>A0A7X6HFT1_9MICC</name>
<dbReference type="InterPro" id="IPR038563">
    <property type="entry name" value="Endonuclease_7_sf"/>
</dbReference>
<evidence type="ECO:0000313" key="1">
    <source>
        <dbReference type="EMBL" id="NKX56276.1"/>
    </source>
</evidence>
<dbReference type="Proteomes" id="UP000544090">
    <property type="component" value="Unassembled WGS sequence"/>
</dbReference>
<comment type="caution">
    <text evidence="1">The sequence shown here is derived from an EMBL/GenBank/DDBJ whole genome shotgun (WGS) entry which is preliminary data.</text>
</comment>
<dbReference type="InterPro" id="IPR044925">
    <property type="entry name" value="His-Me_finger_sf"/>
</dbReference>
<accession>A0A7X6HFT1</accession>
<evidence type="ECO:0000313" key="2">
    <source>
        <dbReference type="Proteomes" id="UP000544090"/>
    </source>
</evidence>
<dbReference type="Pfam" id="PF02945">
    <property type="entry name" value="Endonuclease_7"/>
    <property type="match status" value="1"/>
</dbReference>
<dbReference type="Gene3D" id="3.40.1800.10">
    <property type="entry name" value="His-Me finger endonucleases"/>
    <property type="match status" value="1"/>
</dbReference>
<dbReference type="SUPFAM" id="SSF54060">
    <property type="entry name" value="His-Me finger endonucleases"/>
    <property type="match status" value="1"/>
</dbReference>
<dbReference type="EMBL" id="JAAZSQ010000021">
    <property type="protein sequence ID" value="NKX56276.1"/>
    <property type="molecule type" value="Genomic_DNA"/>
</dbReference>
<proteinExistence type="predicted"/>
<evidence type="ECO:0008006" key="3">
    <source>
        <dbReference type="Google" id="ProtNLM"/>
    </source>
</evidence>
<keyword evidence="2" id="KW-1185">Reference proteome</keyword>
<dbReference type="AlphaFoldDB" id="A0A7X6HFT1"/>